<organism evidence="1 2">
    <name type="scientific">Roridomyces roridus</name>
    <dbReference type="NCBI Taxonomy" id="1738132"/>
    <lineage>
        <taxon>Eukaryota</taxon>
        <taxon>Fungi</taxon>
        <taxon>Dikarya</taxon>
        <taxon>Basidiomycota</taxon>
        <taxon>Agaricomycotina</taxon>
        <taxon>Agaricomycetes</taxon>
        <taxon>Agaricomycetidae</taxon>
        <taxon>Agaricales</taxon>
        <taxon>Marasmiineae</taxon>
        <taxon>Mycenaceae</taxon>
        <taxon>Roridomyces</taxon>
    </lineage>
</organism>
<comment type="caution">
    <text evidence="1">The sequence shown here is derived from an EMBL/GenBank/DDBJ whole genome shotgun (WGS) entry which is preliminary data.</text>
</comment>
<protein>
    <submittedName>
        <fullName evidence="1">Uncharacterized protein</fullName>
    </submittedName>
</protein>
<evidence type="ECO:0000313" key="1">
    <source>
        <dbReference type="EMBL" id="KAJ7615987.1"/>
    </source>
</evidence>
<reference evidence="1" key="1">
    <citation type="submission" date="2023-03" db="EMBL/GenBank/DDBJ databases">
        <title>Massive genome expansion in bonnet fungi (Mycena s.s.) driven by repeated elements and novel gene families across ecological guilds.</title>
        <authorList>
            <consortium name="Lawrence Berkeley National Laboratory"/>
            <person name="Harder C.B."/>
            <person name="Miyauchi S."/>
            <person name="Viragh M."/>
            <person name="Kuo A."/>
            <person name="Thoen E."/>
            <person name="Andreopoulos B."/>
            <person name="Lu D."/>
            <person name="Skrede I."/>
            <person name="Drula E."/>
            <person name="Henrissat B."/>
            <person name="Morin E."/>
            <person name="Kohler A."/>
            <person name="Barry K."/>
            <person name="LaButti K."/>
            <person name="Morin E."/>
            <person name="Salamov A."/>
            <person name="Lipzen A."/>
            <person name="Mereny Z."/>
            <person name="Hegedus B."/>
            <person name="Baldrian P."/>
            <person name="Stursova M."/>
            <person name="Weitz H."/>
            <person name="Taylor A."/>
            <person name="Grigoriev I.V."/>
            <person name="Nagy L.G."/>
            <person name="Martin F."/>
            <person name="Kauserud H."/>
        </authorList>
    </citation>
    <scope>NUCLEOTIDE SEQUENCE</scope>
    <source>
        <strain evidence="1">9284</strain>
    </source>
</reference>
<gene>
    <name evidence="1" type="ORF">FB45DRAFT_801614</name>
</gene>
<dbReference type="EMBL" id="JARKIF010000023">
    <property type="protein sequence ID" value="KAJ7615987.1"/>
    <property type="molecule type" value="Genomic_DNA"/>
</dbReference>
<dbReference type="AlphaFoldDB" id="A0AAD7FCP7"/>
<sequence>MDYVGGVAPVVTTFGRGNLHHLTYGPLLSNLGSATGFVPTSNEGASHFLLGFSYGYSGYAFYWDGAGEAFFQLGDSTETLAVGNSWTNATGVPATGQIVLGLNVASTAAGAQVRGDGPLPQVAYRIPDNICLD</sequence>
<evidence type="ECO:0000313" key="2">
    <source>
        <dbReference type="Proteomes" id="UP001221142"/>
    </source>
</evidence>
<proteinExistence type="predicted"/>
<dbReference type="Proteomes" id="UP001221142">
    <property type="component" value="Unassembled WGS sequence"/>
</dbReference>
<accession>A0AAD7FCP7</accession>
<keyword evidence="2" id="KW-1185">Reference proteome</keyword>
<name>A0AAD7FCP7_9AGAR</name>